<keyword evidence="1" id="KW-0812">Transmembrane</keyword>
<keyword evidence="1" id="KW-0472">Membrane</keyword>
<proteinExistence type="predicted"/>
<keyword evidence="1" id="KW-1133">Transmembrane helix</keyword>
<dbReference type="GeneID" id="26629481"/>
<accession>A0A0K2FMT5</accession>
<reference evidence="2 3" key="1">
    <citation type="submission" date="2015-07" db="EMBL/GenBank/DDBJ databases">
        <authorList>
            <person name="Ntshalintshall L."/>
            <person name="Reedoy K."/>
            <person name="Ramruthan J."/>
            <person name="Borthwick M."/>
            <person name="Moodley O.R."/>
            <person name="Larsen M.H."/>
            <person name="Russell D.H."/>
            <person name="Bowman C.A."/>
            <person name="Pope W.A."/>
            <person name="Mavrich T.H."/>
            <person name="Guerrero C.N."/>
            <person name="Jacobs-Sera D.A."/>
            <person name="Hendrix R.W."/>
            <person name="Hatfull G.F."/>
        </authorList>
    </citation>
    <scope>NUCLEOTIDE SEQUENCE [LARGE SCALE GENOMIC DNA]</scope>
</reference>
<dbReference type="RefSeq" id="YP_009202496.1">
    <property type="nucleotide sequence ID" value="NC_028843.1"/>
</dbReference>
<evidence type="ECO:0000256" key="1">
    <source>
        <dbReference type="SAM" id="Phobius"/>
    </source>
</evidence>
<sequence length="42" mass="4844">MQRFDGSVQKLHDAFDLLLFGFVAHISTVHAVYASVNYRFDQ</sequence>
<feature type="transmembrane region" description="Helical" evidence="1">
    <location>
        <begin position="17"/>
        <end position="36"/>
    </location>
</feature>
<dbReference type="Proteomes" id="UP000201083">
    <property type="component" value="Segment"/>
</dbReference>
<name>A0A0K2FMT5_9CAUD</name>
<dbReference type="EMBL" id="KT281791">
    <property type="protein sequence ID" value="ALA48527.1"/>
    <property type="molecule type" value="Genomic_DNA"/>
</dbReference>
<evidence type="ECO:0000313" key="2">
    <source>
        <dbReference type="EMBL" id="ALA48527.1"/>
    </source>
</evidence>
<organism evidence="2 3">
    <name type="scientific">Mycobacterium phage Lolly9</name>
    <dbReference type="NCBI Taxonomy" id="1698711"/>
    <lineage>
        <taxon>Viruses</taxon>
        <taxon>Duplodnaviria</taxon>
        <taxon>Heunggongvirae</taxon>
        <taxon>Uroviricota</taxon>
        <taxon>Caudoviricetes</taxon>
        <taxon>Vilmaviridae</taxon>
        <taxon>Lclasvirinae</taxon>
        <taxon>Lumosvirus</taxon>
        <taxon>Lumosvirus lolly9</taxon>
    </lineage>
</organism>
<protein>
    <submittedName>
        <fullName evidence="2">Uncharacterized protein</fullName>
    </submittedName>
</protein>
<gene>
    <name evidence="2" type="primary">120</name>
    <name evidence="2" type="ORF">LOLLY9_120</name>
</gene>
<keyword evidence="3" id="KW-1185">Reference proteome</keyword>
<dbReference type="KEGG" id="vg:26629481"/>
<evidence type="ECO:0000313" key="3">
    <source>
        <dbReference type="Proteomes" id="UP000201083"/>
    </source>
</evidence>